<dbReference type="Pfam" id="PF00534">
    <property type="entry name" value="Glycos_transf_1"/>
    <property type="match status" value="1"/>
</dbReference>
<keyword evidence="1 5" id="KW-0328">Glycosyltransferase</keyword>
<feature type="domain" description="Glycosyl transferase family 1" evidence="3">
    <location>
        <begin position="193"/>
        <end position="321"/>
    </location>
</feature>
<organism evidence="5 6">
    <name type="scientific">Nocardioides kribbensis</name>
    <dbReference type="NCBI Taxonomy" id="305517"/>
    <lineage>
        <taxon>Bacteria</taxon>
        <taxon>Bacillati</taxon>
        <taxon>Actinomycetota</taxon>
        <taxon>Actinomycetes</taxon>
        <taxon>Propionibacteriales</taxon>
        <taxon>Nocardioidaceae</taxon>
        <taxon>Nocardioides</taxon>
    </lineage>
</organism>
<proteinExistence type="predicted"/>
<reference evidence="5 6" key="1">
    <citation type="submission" date="2024-02" db="EMBL/GenBank/DDBJ databases">
        <title>Full genome sequence of Nocardioides kribbensis.</title>
        <authorList>
            <person name="Poletto B.L."/>
            <person name="Silva G."/>
            <person name="Galante D."/>
            <person name="Campos K.R."/>
            <person name="Santos M.B.N."/>
            <person name="Sacchi C.T."/>
        </authorList>
    </citation>
    <scope>NUCLEOTIDE SEQUENCE [LARGE SCALE GENOMIC DNA]</scope>
    <source>
        <strain evidence="5 6">O4R</strain>
    </source>
</reference>
<dbReference type="Proteomes" id="UP001482520">
    <property type="component" value="Unassembled WGS sequence"/>
</dbReference>
<keyword evidence="2 5" id="KW-0808">Transferase</keyword>
<dbReference type="InterPro" id="IPR001296">
    <property type="entry name" value="Glyco_trans_1"/>
</dbReference>
<evidence type="ECO:0000259" key="4">
    <source>
        <dbReference type="Pfam" id="PF13439"/>
    </source>
</evidence>
<keyword evidence="6" id="KW-1185">Reference proteome</keyword>
<dbReference type="InterPro" id="IPR028098">
    <property type="entry name" value="Glyco_trans_4-like_N"/>
</dbReference>
<evidence type="ECO:0000256" key="1">
    <source>
        <dbReference type="ARBA" id="ARBA00022676"/>
    </source>
</evidence>
<name>A0ABV1P3B3_9ACTN</name>
<dbReference type="PANTHER" id="PTHR12526:SF595">
    <property type="entry name" value="BLL5217 PROTEIN"/>
    <property type="match status" value="1"/>
</dbReference>
<dbReference type="Pfam" id="PF13439">
    <property type="entry name" value="Glyco_transf_4"/>
    <property type="match status" value="1"/>
</dbReference>
<dbReference type="Gene3D" id="3.40.50.2000">
    <property type="entry name" value="Glycogen Phosphorylase B"/>
    <property type="match status" value="2"/>
</dbReference>
<sequence>MRDRLRICLVASSLYPIGEPFAGGLEAMTHQLARELLRRGHEVSLFAAPGSDPALDVTELDVPRFVPSPAAEADVNAPPRRWMAEHHAYLGLMLDLARDASTRFDVVHNNSLHHLPVAMAHTVDVPLVTTLHTPPVPWLESAVALSPASSSFAAVSEHTSRAWAHLAPAVPILNGVDVDRWTPGPGGGPAVWSGRLVAEKAPHEAIDACRLAGIPLVLAGPVPDEAYFEREIAPRLGRQAVHVGHLDHKALTRLLGRASVALVTPAWDEPYGLVAAEAMACGTPVAAYDRGALREVVADEAGALAPGGDVEALAVAVTAALGRDRGAVRRHAVQHCSLRRMVDEYERLYRSLGRLRDAA</sequence>
<evidence type="ECO:0000256" key="2">
    <source>
        <dbReference type="ARBA" id="ARBA00022679"/>
    </source>
</evidence>
<protein>
    <submittedName>
        <fullName evidence="5">Glycosyltransferase</fullName>
        <ecNumber evidence="5">2.4.-.-</ecNumber>
    </submittedName>
</protein>
<dbReference type="EMBL" id="JBEGDP010000031">
    <property type="protein sequence ID" value="MEQ7849207.1"/>
    <property type="molecule type" value="Genomic_DNA"/>
</dbReference>
<comment type="caution">
    <text evidence="5">The sequence shown here is derived from an EMBL/GenBank/DDBJ whole genome shotgun (WGS) entry which is preliminary data.</text>
</comment>
<evidence type="ECO:0000313" key="5">
    <source>
        <dbReference type="EMBL" id="MEQ7849207.1"/>
    </source>
</evidence>
<evidence type="ECO:0000259" key="3">
    <source>
        <dbReference type="Pfam" id="PF00534"/>
    </source>
</evidence>
<dbReference type="PANTHER" id="PTHR12526">
    <property type="entry name" value="GLYCOSYLTRANSFERASE"/>
    <property type="match status" value="1"/>
</dbReference>
<evidence type="ECO:0000313" key="6">
    <source>
        <dbReference type="Proteomes" id="UP001482520"/>
    </source>
</evidence>
<dbReference type="EC" id="2.4.-.-" evidence="5"/>
<dbReference type="GO" id="GO:0016757">
    <property type="term" value="F:glycosyltransferase activity"/>
    <property type="evidence" value="ECO:0007669"/>
    <property type="project" value="UniProtKB-KW"/>
</dbReference>
<feature type="domain" description="Glycosyltransferase subfamily 4-like N-terminal" evidence="4">
    <location>
        <begin position="23"/>
        <end position="180"/>
    </location>
</feature>
<dbReference type="RefSeq" id="WP_056863024.1">
    <property type="nucleotide sequence ID" value="NZ_JBEGDP010000031.1"/>
</dbReference>
<gene>
    <name evidence="5" type="ORF">V6R90_18175</name>
</gene>
<accession>A0ABV1P3B3</accession>
<dbReference type="SUPFAM" id="SSF53756">
    <property type="entry name" value="UDP-Glycosyltransferase/glycogen phosphorylase"/>
    <property type="match status" value="1"/>
</dbReference>